<evidence type="ECO:0000313" key="2">
    <source>
        <dbReference type="Proteomes" id="UP001215598"/>
    </source>
</evidence>
<comment type="caution">
    <text evidence="1">The sequence shown here is derived from an EMBL/GenBank/DDBJ whole genome shotgun (WGS) entry which is preliminary data.</text>
</comment>
<dbReference type="Proteomes" id="UP001215598">
    <property type="component" value="Unassembled WGS sequence"/>
</dbReference>
<feature type="non-terminal residue" evidence="1">
    <location>
        <position position="172"/>
    </location>
</feature>
<keyword evidence="2" id="KW-1185">Reference proteome</keyword>
<sequence length="172" mass="19834">MDDIPFDRKAEVVEQMSRAHLREHMAALRRSARLHNPVEQRDRDVAVVDAAAESEVGLEREKTPEDDIDIFHSRPRNEKNTPDLVLDKELRPTVKAGYKDDKFFSKVISDPKLFAMFELRDELIYTRNRGGEEVLCIPDVMVGEYRLQGTLIEQAHATIGHFATQRTGDYLR</sequence>
<organism evidence="1 2">
    <name type="scientific">Mycena metata</name>
    <dbReference type="NCBI Taxonomy" id="1033252"/>
    <lineage>
        <taxon>Eukaryota</taxon>
        <taxon>Fungi</taxon>
        <taxon>Dikarya</taxon>
        <taxon>Basidiomycota</taxon>
        <taxon>Agaricomycotina</taxon>
        <taxon>Agaricomycetes</taxon>
        <taxon>Agaricomycetidae</taxon>
        <taxon>Agaricales</taxon>
        <taxon>Marasmiineae</taxon>
        <taxon>Mycenaceae</taxon>
        <taxon>Mycena</taxon>
    </lineage>
</organism>
<reference evidence="1" key="1">
    <citation type="submission" date="2023-03" db="EMBL/GenBank/DDBJ databases">
        <title>Massive genome expansion in bonnet fungi (Mycena s.s.) driven by repeated elements and novel gene families across ecological guilds.</title>
        <authorList>
            <consortium name="Lawrence Berkeley National Laboratory"/>
            <person name="Harder C.B."/>
            <person name="Miyauchi S."/>
            <person name="Viragh M."/>
            <person name="Kuo A."/>
            <person name="Thoen E."/>
            <person name="Andreopoulos B."/>
            <person name="Lu D."/>
            <person name="Skrede I."/>
            <person name="Drula E."/>
            <person name="Henrissat B."/>
            <person name="Morin E."/>
            <person name="Kohler A."/>
            <person name="Barry K."/>
            <person name="LaButti K."/>
            <person name="Morin E."/>
            <person name="Salamov A."/>
            <person name="Lipzen A."/>
            <person name="Mereny Z."/>
            <person name="Hegedus B."/>
            <person name="Baldrian P."/>
            <person name="Stursova M."/>
            <person name="Weitz H."/>
            <person name="Taylor A."/>
            <person name="Grigoriev I.V."/>
            <person name="Nagy L.G."/>
            <person name="Martin F."/>
            <person name="Kauserud H."/>
        </authorList>
    </citation>
    <scope>NUCLEOTIDE SEQUENCE</scope>
    <source>
        <strain evidence="1">CBHHK182m</strain>
    </source>
</reference>
<proteinExistence type="predicted"/>
<evidence type="ECO:0008006" key="3">
    <source>
        <dbReference type="Google" id="ProtNLM"/>
    </source>
</evidence>
<name>A0AAD7IT75_9AGAR</name>
<evidence type="ECO:0000313" key="1">
    <source>
        <dbReference type="EMBL" id="KAJ7748902.1"/>
    </source>
</evidence>
<dbReference type="AlphaFoldDB" id="A0AAD7IT75"/>
<dbReference type="EMBL" id="JARKIB010000071">
    <property type="protein sequence ID" value="KAJ7748902.1"/>
    <property type="molecule type" value="Genomic_DNA"/>
</dbReference>
<accession>A0AAD7IT75</accession>
<gene>
    <name evidence="1" type="ORF">B0H16DRAFT_1847859</name>
</gene>
<protein>
    <recommendedName>
        <fullName evidence="3">Integrase zinc-binding domain-containing protein</fullName>
    </recommendedName>
</protein>